<keyword evidence="1" id="KW-1015">Disulfide bond</keyword>
<dbReference type="OrthoDB" id="2019384at2759"/>
<sequence length="169" mass="18928">MFRMDNFIMLVMVFAVVQSQVTQPSPDVAPYLKSFAKRSSYAFECNSDAANGIRNVFECGDGWCLDEDIDFCDSIINCPNFADETPEECADRPGGWRDYCEEAGKVTTKGFEVAECENGMCITECDVCDGRFLDCSDFSDEINCSGQGPDPERCAVYNQFKRAIRVPDF</sequence>
<keyword evidence="3" id="KW-0732">Signal</keyword>
<dbReference type="InterPro" id="IPR036055">
    <property type="entry name" value="LDL_receptor-like_sf"/>
</dbReference>
<dbReference type="SUPFAM" id="SSF57424">
    <property type="entry name" value="LDL receptor-like module"/>
    <property type="match status" value="1"/>
</dbReference>
<name>A0A9Q1BJ44_HOLLE</name>
<dbReference type="CDD" id="cd00112">
    <property type="entry name" value="LDLa"/>
    <property type="match status" value="1"/>
</dbReference>
<evidence type="ECO:0000256" key="2">
    <source>
        <dbReference type="PROSITE-ProRule" id="PRU00124"/>
    </source>
</evidence>
<evidence type="ECO:0000313" key="4">
    <source>
        <dbReference type="EMBL" id="KAJ8027563.1"/>
    </source>
</evidence>
<gene>
    <name evidence="4" type="ORF">HOLleu_32735</name>
</gene>
<proteinExistence type="predicted"/>
<evidence type="ECO:0000313" key="5">
    <source>
        <dbReference type="Proteomes" id="UP001152320"/>
    </source>
</evidence>
<protein>
    <submittedName>
        <fullName evidence="4">Uncharacterized protein</fullName>
    </submittedName>
</protein>
<keyword evidence="5" id="KW-1185">Reference proteome</keyword>
<feature type="chain" id="PRO_5040145020" evidence="3">
    <location>
        <begin position="20"/>
        <end position="169"/>
    </location>
</feature>
<dbReference type="EMBL" id="JAIZAY010000016">
    <property type="protein sequence ID" value="KAJ8027563.1"/>
    <property type="molecule type" value="Genomic_DNA"/>
</dbReference>
<dbReference type="Proteomes" id="UP001152320">
    <property type="component" value="Chromosome 16"/>
</dbReference>
<dbReference type="Gene3D" id="4.10.400.10">
    <property type="entry name" value="Low-density Lipoprotein Receptor"/>
    <property type="match status" value="1"/>
</dbReference>
<feature type="signal peptide" evidence="3">
    <location>
        <begin position="1"/>
        <end position="19"/>
    </location>
</feature>
<evidence type="ECO:0000256" key="1">
    <source>
        <dbReference type="ARBA" id="ARBA00023157"/>
    </source>
</evidence>
<organism evidence="4 5">
    <name type="scientific">Holothuria leucospilota</name>
    <name type="common">Black long sea cucumber</name>
    <name type="synonym">Mertensiothuria leucospilota</name>
    <dbReference type="NCBI Taxonomy" id="206669"/>
    <lineage>
        <taxon>Eukaryota</taxon>
        <taxon>Metazoa</taxon>
        <taxon>Echinodermata</taxon>
        <taxon>Eleutherozoa</taxon>
        <taxon>Echinozoa</taxon>
        <taxon>Holothuroidea</taxon>
        <taxon>Aspidochirotacea</taxon>
        <taxon>Aspidochirotida</taxon>
        <taxon>Holothuriidae</taxon>
        <taxon>Holothuria</taxon>
    </lineage>
</organism>
<comment type="caution">
    <text evidence="4">The sequence shown here is derived from an EMBL/GenBank/DDBJ whole genome shotgun (WGS) entry which is preliminary data.</text>
</comment>
<accession>A0A9Q1BJ44</accession>
<dbReference type="AlphaFoldDB" id="A0A9Q1BJ44"/>
<reference evidence="4" key="1">
    <citation type="submission" date="2021-10" db="EMBL/GenBank/DDBJ databases">
        <title>Tropical sea cucumber genome reveals ecological adaptation and Cuvierian tubules defense mechanism.</title>
        <authorList>
            <person name="Chen T."/>
        </authorList>
    </citation>
    <scope>NUCLEOTIDE SEQUENCE</scope>
    <source>
        <strain evidence="4">Nanhai2018</strain>
        <tissue evidence="4">Muscle</tissue>
    </source>
</reference>
<dbReference type="InterPro" id="IPR002172">
    <property type="entry name" value="LDrepeatLR_classA_rpt"/>
</dbReference>
<evidence type="ECO:0000256" key="3">
    <source>
        <dbReference type="SAM" id="SignalP"/>
    </source>
</evidence>
<dbReference type="PROSITE" id="PS50068">
    <property type="entry name" value="LDLRA_2"/>
    <property type="match status" value="2"/>
</dbReference>
<comment type="caution">
    <text evidence="2">Lacks conserved residue(s) required for the propagation of feature annotation.</text>
</comment>